<comment type="similarity">
    <text evidence="10">Belongs to the ELO family.</text>
</comment>
<keyword evidence="5 10" id="KW-0276">Fatty acid metabolism</keyword>
<sequence>MESQGIYHYWTQQIDPRMANLPFISSSYQVPCIIFAYLYFVLGCGPRFMKNRPPYSLKTFIQVYNIVQIVANSWLVYKHIAYGIFSVKLVCPDFDYSENNTSAKLAKCTYYFFLLKLLDYVETGIFVLRKKNNQVSALHLYHHVSTLLLTWLGVRYYAVTAMTVVTIINSFIHAIMYMYYFLAACGPDIQKAVLPMKPWITKSQMIQFVILILYASQQFVIPNCTVVSNWVVLLFVVNVVINFFMFRNFYKKTYTKLKKT</sequence>
<dbReference type="EC" id="2.3.1.199" evidence="10"/>
<evidence type="ECO:0000256" key="8">
    <source>
        <dbReference type="ARBA" id="ARBA00023136"/>
    </source>
</evidence>
<dbReference type="GO" id="GO:0030148">
    <property type="term" value="P:sphingolipid biosynthetic process"/>
    <property type="evidence" value="ECO:0007669"/>
    <property type="project" value="TreeGrafter"/>
</dbReference>
<keyword evidence="2 10" id="KW-0444">Lipid biosynthesis</keyword>
<keyword evidence="7 10" id="KW-0443">Lipid metabolism</keyword>
<dbReference type="PANTHER" id="PTHR11157:SF69">
    <property type="entry name" value="ELONGATION OF VERY LONG CHAIN FATTY ACIDS PROTEIN 7"/>
    <property type="match status" value="1"/>
</dbReference>
<keyword evidence="12" id="KW-1185">Reference proteome</keyword>
<evidence type="ECO:0000256" key="1">
    <source>
        <dbReference type="ARBA" id="ARBA00004141"/>
    </source>
</evidence>
<dbReference type="PANTHER" id="PTHR11157">
    <property type="entry name" value="FATTY ACID ACYL TRANSFERASE-RELATED"/>
    <property type="match status" value="1"/>
</dbReference>
<feature type="transmembrane region" description="Helical" evidence="10">
    <location>
        <begin position="164"/>
        <end position="184"/>
    </location>
</feature>
<dbReference type="InterPro" id="IPR002076">
    <property type="entry name" value="ELO_fam"/>
</dbReference>
<dbReference type="GO" id="GO:0034626">
    <property type="term" value="P:fatty acid elongation, polyunsaturated fatty acid"/>
    <property type="evidence" value="ECO:0007669"/>
    <property type="project" value="TreeGrafter"/>
</dbReference>
<dbReference type="Pfam" id="PF01151">
    <property type="entry name" value="ELO"/>
    <property type="match status" value="1"/>
</dbReference>
<keyword evidence="9 10" id="KW-0275">Fatty acid biosynthesis</keyword>
<comment type="subcellular location">
    <subcellularLocation>
        <location evidence="1">Membrane</location>
        <topology evidence="1">Multi-pass membrane protein</topology>
    </subcellularLocation>
</comment>
<feature type="transmembrane region" description="Helical" evidence="10">
    <location>
        <begin position="140"/>
        <end position="158"/>
    </location>
</feature>
<dbReference type="AlphaFoldDB" id="A0AAW2GXR7"/>
<evidence type="ECO:0000256" key="2">
    <source>
        <dbReference type="ARBA" id="ARBA00022516"/>
    </source>
</evidence>
<gene>
    <name evidence="11" type="ORF">PUN28_000105</name>
</gene>
<dbReference type="GO" id="GO:0005789">
    <property type="term" value="C:endoplasmic reticulum membrane"/>
    <property type="evidence" value="ECO:0007669"/>
    <property type="project" value="TreeGrafter"/>
</dbReference>
<evidence type="ECO:0000313" key="12">
    <source>
        <dbReference type="Proteomes" id="UP001430953"/>
    </source>
</evidence>
<feature type="transmembrane region" description="Helical" evidence="10">
    <location>
        <begin position="28"/>
        <end position="48"/>
    </location>
</feature>
<evidence type="ECO:0000256" key="6">
    <source>
        <dbReference type="ARBA" id="ARBA00022989"/>
    </source>
</evidence>
<feature type="transmembrane region" description="Helical" evidence="10">
    <location>
        <begin position="110"/>
        <end position="128"/>
    </location>
</feature>
<reference evidence="11 12" key="1">
    <citation type="submission" date="2023-03" db="EMBL/GenBank/DDBJ databases">
        <title>High recombination rates correlate with genetic variation in Cardiocondyla obscurior ants.</title>
        <authorList>
            <person name="Errbii M."/>
        </authorList>
    </citation>
    <scope>NUCLEOTIDE SEQUENCE [LARGE SCALE GENOMIC DNA]</scope>
    <source>
        <strain evidence="11">Alpha-2009</strain>
        <tissue evidence="11">Whole body</tissue>
    </source>
</reference>
<feature type="transmembrane region" description="Helical" evidence="10">
    <location>
        <begin position="69"/>
        <end position="90"/>
    </location>
</feature>
<comment type="catalytic activity">
    <reaction evidence="10">
        <text>a very-long-chain acyl-CoA + malonyl-CoA + H(+) = a very-long-chain 3-oxoacyl-CoA + CO2 + CoA</text>
        <dbReference type="Rhea" id="RHEA:32727"/>
        <dbReference type="ChEBI" id="CHEBI:15378"/>
        <dbReference type="ChEBI" id="CHEBI:16526"/>
        <dbReference type="ChEBI" id="CHEBI:57287"/>
        <dbReference type="ChEBI" id="CHEBI:57384"/>
        <dbReference type="ChEBI" id="CHEBI:90725"/>
        <dbReference type="ChEBI" id="CHEBI:90736"/>
        <dbReference type="EC" id="2.3.1.199"/>
    </reaction>
</comment>
<organism evidence="11 12">
    <name type="scientific">Cardiocondyla obscurior</name>
    <dbReference type="NCBI Taxonomy" id="286306"/>
    <lineage>
        <taxon>Eukaryota</taxon>
        <taxon>Metazoa</taxon>
        <taxon>Ecdysozoa</taxon>
        <taxon>Arthropoda</taxon>
        <taxon>Hexapoda</taxon>
        <taxon>Insecta</taxon>
        <taxon>Pterygota</taxon>
        <taxon>Neoptera</taxon>
        <taxon>Endopterygota</taxon>
        <taxon>Hymenoptera</taxon>
        <taxon>Apocrita</taxon>
        <taxon>Aculeata</taxon>
        <taxon>Formicoidea</taxon>
        <taxon>Formicidae</taxon>
        <taxon>Myrmicinae</taxon>
        <taxon>Cardiocondyla</taxon>
    </lineage>
</organism>
<evidence type="ECO:0000256" key="3">
    <source>
        <dbReference type="ARBA" id="ARBA00022679"/>
    </source>
</evidence>
<name>A0AAW2GXR7_9HYME</name>
<accession>A0AAW2GXR7</accession>
<keyword evidence="3 10" id="KW-0808">Transferase</keyword>
<keyword evidence="6 10" id="KW-1133">Transmembrane helix</keyword>
<evidence type="ECO:0000256" key="7">
    <source>
        <dbReference type="ARBA" id="ARBA00023098"/>
    </source>
</evidence>
<feature type="transmembrane region" description="Helical" evidence="10">
    <location>
        <begin position="205"/>
        <end position="221"/>
    </location>
</feature>
<dbReference type="GO" id="GO:0009922">
    <property type="term" value="F:fatty acid elongase activity"/>
    <property type="evidence" value="ECO:0007669"/>
    <property type="project" value="UniProtKB-EC"/>
</dbReference>
<evidence type="ECO:0000313" key="11">
    <source>
        <dbReference type="EMBL" id="KAL0132105.1"/>
    </source>
</evidence>
<keyword evidence="8 10" id="KW-0472">Membrane</keyword>
<dbReference type="EMBL" id="JADYXP020000001">
    <property type="protein sequence ID" value="KAL0132105.1"/>
    <property type="molecule type" value="Genomic_DNA"/>
</dbReference>
<comment type="caution">
    <text evidence="11">The sequence shown here is derived from an EMBL/GenBank/DDBJ whole genome shotgun (WGS) entry which is preliminary data.</text>
</comment>
<evidence type="ECO:0000256" key="10">
    <source>
        <dbReference type="RuleBase" id="RU361115"/>
    </source>
</evidence>
<feature type="transmembrane region" description="Helical" evidence="10">
    <location>
        <begin position="227"/>
        <end position="250"/>
    </location>
</feature>
<keyword evidence="4 10" id="KW-0812">Transmembrane</keyword>
<evidence type="ECO:0000256" key="5">
    <source>
        <dbReference type="ARBA" id="ARBA00022832"/>
    </source>
</evidence>
<dbReference type="GO" id="GO:0042761">
    <property type="term" value="P:very long-chain fatty acid biosynthetic process"/>
    <property type="evidence" value="ECO:0007669"/>
    <property type="project" value="TreeGrafter"/>
</dbReference>
<dbReference type="GO" id="GO:0019367">
    <property type="term" value="P:fatty acid elongation, saturated fatty acid"/>
    <property type="evidence" value="ECO:0007669"/>
    <property type="project" value="TreeGrafter"/>
</dbReference>
<dbReference type="Proteomes" id="UP001430953">
    <property type="component" value="Unassembled WGS sequence"/>
</dbReference>
<evidence type="ECO:0000256" key="4">
    <source>
        <dbReference type="ARBA" id="ARBA00022692"/>
    </source>
</evidence>
<proteinExistence type="inferred from homology"/>
<evidence type="ECO:0000256" key="9">
    <source>
        <dbReference type="ARBA" id="ARBA00023160"/>
    </source>
</evidence>
<protein>
    <recommendedName>
        <fullName evidence="10">Elongation of very long chain fatty acids protein</fullName>
        <ecNumber evidence="10">2.3.1.199</ecNumber>
    </recommendedName>
    <alternativeName>
        <fullName evidence="10">Very-long-chain 3-oxoacyl-CoA synthase</fullName>
    </alternativeName>
</protein>
<dbReference type="GO" id="GO:0034625">
    <property type="term" value="P:fatty acid elongation, monounsaturated fatty acid"/>
    <property type="evidence" value="ECO:0007669"/>
    <property type="project" value="TreeGrafter"/>
</dbReference>